<gene>
    <name evidence="1" type="ORF">QTP70_000678</name>
</gene>
<dbReference type="EMBL" id="JAUCMX010000003">
    <property type="protein sequence ID" value="KAK3550601.1"/>
    <property type="molecule type" value="Genomic_DNA"/>
</dbReference>
<name>A0AAE0RC84_9TELE</name>
<sequence>MAMDNRPIGKGYFTHQTIPFTLQVGLFHFEELSFFMISSPANPIILGFPWLQLHNPHMSWREGEITRWSPYCQNHCLKNTPALSCPSKARVTQRTPLSHENIMISEKYSARRGPLDPPSPWHCSIDLLSNAWPPKSSLSSRSF</sequence>
<dbReference type="Proteomes" id="UP001274896">
    <property type="component" value="Unassembled WGS sequence"/>
</dbReference>
<proteinExistence type="predicted"/>
<protein>
    <submittedName>
        <fullName evidence="1">Uncharacterized protein</fullName>
    </submittedName>
</protein>
<accession>A0AAE0RC84</accession>
<evidence type="ECO:0000313" key="1">
    <source>
        <dbReference type="EMBL" id="KAK3550601.1"/>
    </source>
</evidence>
<organism evidence="1 2">
    <name type="scientific">Hemibagrus guttatus</name>
    <dbReference type="NCBI Taxonomy" id="175788"/>
    <lineage>
        <taxon>Eukaryota</taxon>
        <taxon>Metazoa</taxon>
        <taxon>Chordata</taxon>
        <taxon>Craniata</taxon>
        <taxon>Vertebrata</taxon>
        <taxon>Euteleostomi</taxon>
        <taxon>Actinopterygii</taxon>
        <taxon>Neopterygii</taxon>
        <taxon>Teleostei</taxon>
        <taxon>Ostariophysi</taxon>
        <taxon>Siluriformes</taxon>
        <taxon>Bagridae</taxon>
        <taxon>Hemibagrus</taxon>
    </lineage>
</organism>
<reference evidence="1" key="1">
    <citation type="submission" date="2023-06" db="EMBL/GenBank/DDBJ databases">
        <title>Male Hemibagrus guttatus genome.</title>
        <authorList>
            <person name="Bian C."/>
        </authorList>
    </citation>
    <scope>NUCLEOTIDE SEQUENCE</scope>
    <source>
        <strain evidence="1">Male_cb2023</strain>
        <tissue evidence="1">Muscle</tissue>
    </source>
</reference>
<comment type="caution">
    <text evidence="1">The sequence shown here is derived from an EMBL/GenBank/DDBJ whole genome shotgun (WGS) entry which is preliminary data.</text>
</comment>
<evidence type="ECO:0000313" key="2">
    <source>
        <dbReference type="Proteomes" id="UP001274896"/>
    </source>
</evidence>
<keyword evidence="2" id="KW-1185">Reference proteome</keyword>
<dbReference type="AlphaFoldDB" id="A0AAE0RC84"/>